<comment type="similarity">
    <text evidence="2">Belongs to the eukaryotic/archaeal RNase P protein component 3 family.</text>
</comment>
<dbReference type="PANTHER" id="PTHR13031">
    <property type="entry name" value="RIBONUCLEASE P SUBUNIT P30"/>
    <property type="match status" value="1"/>
</dbReference>
<dbReference type="InterPro" id="IPR002738">
    <property type="entry name" value="RNase_P_p30"/>
</dbReference>
<dbReference type="GO" id="GO:0005655">
    <property type="term" value="C:nucleolar ribonuclease P complex"/>
    <property type="evidence" value="ECO:0007669"/>
    <property type="project" value="TreeGrafter"/>
</dbReference>
<dbReference type="Proteomes" id="UP000247409">
    <property type="component" value="Unassembled WGS sequence"/>
</dbReference>
<keyword evidence="3" id="KW-0819">tRNA processing</keyword>
<evidence type="ECO:0000256" key="2">
    <source>
        <dbReference type="ARBA" id="ARBA00007331"/>
    </source>
</evidence>
<dbReference type="Pfam" id="PF01876">
    <property type="entry name" value="RNase_P_p30"/>
    <property type="match status" value="1"/>
</dbReference>
<proteinExistence type="inferred from homology"/>
<comment type="caution">
    <text evidence="4">The sequence shown here is derived from an EMBL/GenBank/DDBJ whole genome shotgun (WGS) entry which is preliminary data.</text>
</comment>
<dbReference type="GO" id="GO:0003723">
    <property type="term" value="F:RNA binding"/>
    <property type="evidence" value="ECO:0007669"/>
    <property type="project" value="TreeGrafter"/>
</dbReference>
<dbReference type="EMBL" id="NBIV01000001">
    <property type="protein sequence ID" value="PXF50160.1"/>
    <property type="molecule type" value="Genomic_DNA"/>
</dbReference>
<name>A0A2V3JE11_9FLOR</name>
<dbReference type="SUPFAM" id="SSF89550">
    <property type="entry name" value="PHP domain-like"/>
    <property type="match status" value="1"/>
</dbReference>
<keyword evidence="5" id="KW-1185">Reference proteome</keyword>
<dbReference type="Gene3D" id="3.20.20.140">
    <property type="entry name" value="Metal-dependent hydrolases"/>
    <property type="match status" value="1"/>
</dbReference>
<dbReference type="OrthoDB" id="17948at2759"/>
<gene>
    <name evidence="4" type="ORF">BWQ96_00320</name>
</gene>
<evidence type="ECO:0000256" key="1">
    <source>
        <dbReference type="ARBA" id="ARBA00004123"/>
    </source>
</evidence>
<comment type="subcellular location">
    <subcellularLocation>
        <location evidence="1">Nucleus</location>
    </subcellularLocation>
</comment>
<dbReference type="GO" id="GO:0008033">
    <property type="term" value="P:tRNA processing"/>
    <property type="evidence" value="ECO:0007669"/>
    <property type="project" value="UniProtKB-KW"/>
</dbReference>
<sequence>MNLFHDLNVCVPPHARHSALHALAQLNFRLIAFNTVIPPSVEKLTQQHLPPPTPSHPSLTILNRITLTLHSPTQLQMLTSSILSSYHIIAVCPTSEKMLHHALQADIDIITTANQPRPPHIKRAHLHVALDKAIFFEISYAPALSDTPTRRTIIANASALAAAVPRQLLLSSAAANPIHLRGPHDVVNLAILFGVPHEYAHKALTSNAAAVLQHAHFRNNYHKGIVRITTNEQS</sequence>
<dbReference type="STRING" id="448386.A0A2V3JE11"/>
<dbReference type="InterPro" id="IPR016195">
    <property type="entry name" value="Pol/histidinol_Pase-like"/>
</dbReference>
<dbReference type="PANTHER" id="PTHR13031:SF0">
    <property type="entry name" value="RIBONUCLEASE P PROTEIN SUBUNIT P30"/>
    <property type="match status" value="1"/>
</dbReference>
<reference evidence="4 5" key="1">
    <citation type="journal article" date="2018" name="Mol. Biol. Evol.">
        <title>Analysis of the draft genome of the red seaweed Gracilariopsis chorda provides insights into genome size evolution in Rhodophyta.</title>
        <authorList>
            <person name="Lee J."/>
            <person name="Yang E.C."/>
            <person name="Graf L."/>
            <person name="Yang J.H."/>
            <person name="Qiu H."/>
            <person name="Zel Zion U."/>
            <person name="Chan C.X."/>
            <person name="Stephens T.G."/>
            <person name="Weber A.P.M."/>
            <person name="Boo G.H."/>
            <person name="Boo S.M."/>
            <person name="Kim K.M."/>
            <person name="Shin Y."/>
            <person name="Jung M."/>
            <person name="Lee S.J."/>
            <person name="Yim H.S."/>
            <person name="Lee J.H."/>
            <person name="Bhattacharya D."/>
            <person name="Yoon H.S."/>
        </authorList>
    </citation>
    <scope>NUCLEOTIDE SEQUENCE [LARGE SCALE GENOMIC DNA]</scope>
    <source>
        <strain evidence="4 5">SKKU-2015</strain>
        <tissue evidence="4">Whole body</tissue>
    </source>
</reference>
<evidence type="ECO:0000313" key="5">
    <source>
        <dbReference type="Proteomes" id="UP000247409"/>
    </source>
</evidence>
<evidence type="ECO:0000256" key="3">
    <source>
        <dbReference type="ARBA" id="ARBA00022694"/>
    </source>
</evidence>
<dbReference type="AlphaFoldDB" id="A0A2V3JE11"/>
<organism evidence="4 5">
    <name type="scientific">Gracilariopsis chorda</name>
    <dbReference type="NCBI Taxonomy" id="448386"/>
    <lineage>
        <taxon>Eukaryota</taxon>
        <taxon>Rhodophyta</taxon>
        <taxon>Florideophyceae</taxon>
        <taxon>Rhodymeniophycidae</taxon>
        <taxon>Gracilariales</taxon>
        <taxon>Gracilariaceae</taxon>
        <taxon>Gracilariopsis</taxon>
    </lineage>
</organism>
<protein>
    <submittedName>
        <fullName evidence="4">Ribonuclease P protein subunit p30</fullName>
    </submittedName>
</protein>
<accession>A0A2V3JE11</accession>
<evidence type="ECO:0000313" key="4">
    <source>
        <dbReference type="EMBL" id="PXF50160.1"/>
    </source>
</evidence>